<sequence>MDEHDVAERDGHEHRPHGGRRDECRRVHHRLARPPVGEHARNRRNDQSADQRHRYDESGESGRISGAQQDERKKERGRAGAETVDGTRRPEKQKIPYTERG</sequence>
<comment type="caution">
    <text evidence="2">The sequence shown here is derived from an EMBL/GenBank/DDBJ whole genome shotgun (WGS) entry which is preliminary data.</text>
</comment>
<keyword evidence="3" id="KW-1185">Reference proteome</keyword>
<gene>
    <name evidence="2" type="ORF">Sfulv_01290</name>
</gene>
<organism evidence="2 3">
    <name type="scientific">Streptomyces fulvorobeus</name>
    <dbReference type="NCBI Taxonomy" id="284028"/>
    <lineage>
        <taxon>Bacteria</taxon>
        <taxon>Bacillati</taxon>
        <taxon>Actinomycetota</taxon>
        <taxon>Actinomycetes</taxon>
        <taxon>Kitasatosporales</taxon>
        <taxon>Streptomycetaceae</taxon>
        <taxon>Streptomyces</taxon>
    </lineage>
</organism>
<dbReference type="Proteomes" id="UP000498980">
    <property type="component" value="Unassembled WGS sequence"/>
</dbReference>
<feature type="compositionally biased region" description="Basic and acidic residues" evidence="1">
    <location>
        <begin position="1"/>
        <end position="13"/>
    </location>
</feature>
<feature type="region of interest" description="Disordered" evidence="1">
    <location>
        <begin position="1"/>
        <end position="101"/>
    </location>
</feature>
<accession>A0A7J0BYL2</accession>
<reference evidence="2 3" key="1">
    <citation type="submission" date="2020-05" db="EMBL/GenBank/DDBJ databases">
        <title>Whole genome shotgun sequence of Streptomyces fulvorobeus NBRC 15897.</title>
        <authorList>
            <person name="Komaki H."/>
            <person name="Tamura T."/>
        </authorList>
    </citation>
    <scope>NUCLEOTIDE SEQUENCE [LARGE SCALE GENOMIC DNA]</scope>
    <source>
        <strain evidence="2 3">NBRC 15897</strain>
    </source>
</reference>
<feature type="compositionally biased region" description="Basic and acidic residues" evidence="1">
    <location>
        <begin position="69"/>
        <end position="101"/>
    </location>
</feature>
<protein>
    <submittedName>
        <fullName evidence="2">Uncharacterized protein</fullName>
    </submittedName>
</protein>
<evidence type="ECO:0000313" key="3">
    <source>
        <dbReference type="Proteomes" id="UP000498980"/>
    </source>
</evidence>
<evidence type="ECO:0000313" key="2">
    <source>
        <dbReference type="EMBL" id="GFM95318.1"/>
    </source>
</evidence>
<dbReference type="AlphaFoldDB" id="A0A7J0BYL2"/>
<feature type="compositionally biased region" description="Basic and acidic residues" evidence="1">
    <location>
        <begin position="36"/>
        <end position="57"/>
    </location>
</feature>
<proteinExistence type="predicted"/>
<dbReference type="EMBL" id="BLWC01000001">
    <property type="protein sequence ID" value="GFM95318.1"/>
    <property type="molecule type" value="Genomic_DNA"/>
</dbReference>
<name>A0A7J0BYL2_9ACTN</name>
<evidence type="ECO:0000256" key="1">
    <source>
        <dbReference type="SAM" id="MobiDB-lite"/>
    </source>
</evidence>